<proteinExistence type="predicted"/>
<evidence type="ECO:0000313" key="2">
    <source>
        <dbReference type="EMBL" id="ASD27263.1"/>
    </source>
</evidence>
<keyword evidence="7" id="KW-1185">Reference proteome</keyword>
<dbReference type="Proteomes" id="UP000596117">
    <property type="component" value="Chromosome"/>
</dbReference>
<dbReference type="EMBL" id="CP066026">
    <property type="protein sequence ID" value="QQB88802.1"/>
    <property type="molecule type" value="Genomic_DNA"/>
</dbReference>
<reference evidence="4 7" key="4">
    <citation type="submission" date="2020-12" db="EMBL/GenBank/DDBJ databases">
        <title>FDA dAtabase for Regulatory Grade micrObial Sequences (FDA-ARGOS): Supporting development and validation of Infectious Disease Dx tests.</title>
        <authorList>
            <person name="Kerrigan L."/>
            <person name="Long C."/>
            <person name="Tallon L."/>
            <person name="Sadzewicz L."/>
            <person name="Zhao X."/>
            <person name="Boylan J."/>
            <person name="Ott S."/>
            <person name="Bowen H."/>
            <person name="Vavikolanu K."/>
            <person name="Mehta A."/>
            <person name="Aluvathingal J."/>
            <person name="Nadendla S."/>
            <person name="Yan Y."/>
            <person name="Sichtig H."/>
        </authorList>
    </citation>
    <scope>NUCLEOTIDE SEQUENCE [LARGE SCALE GENOMIC DNA]</scope>
    <source>
        <strain evidence="4 7">FDAARGOS_1026</strain>
    </source>
</reference>
<evidence type="ECO:0000313" key="6">
    <source>
        <dbReference type="Proteomes" id="UP000287388"/>
    </source>
</evidence>
<evidence type="ECO:0000256" key="1">
    <source>
        <dbReference type="SAM" id="Phobius"/>
    </source>
</evidence>
<evidence type="ECO:0000313" key="4">
    <source>
        <dbReference type="EMBL" id="QQB88802.1"/>
    </source>
</evidence>
<dbReference type="Proteomes" id="UP000287388">
    <property type="component" value="Chromosome"/>
</dbReference>
<reference evidence="3 6" key="3">
    <citation type="submission" date="2019-01" db="EMBL/GenBank/DDBJ databases">
        <title>Brevundimonas diminuta Genome sequencing and assembly.</title>
        <authorList>
            <person name="Chen H."/>
        </authorList>
    </citation>
    <scope>NUCLEOTIDE SEQUENCE [LARGE SCALE GENOMIC DNA]</scope>
    <source>
        <strain evidence="3">ATCC</strain>
        <strain evidence="6">ATCC(B) 19146</strain>
    </source>
</reference>
<evidence type="ECO:0000313" key="5">
    <source>
        <dbReference type="Proteomes" id="UP000197024"/>
    </source>
</evidence>
<reference evidence="2 5" key="1">
    <citation type="submission" date="2017-06" db="EMBL/GenBank/DDBJ databases">
        <title>Biodegradation of gentamicin by bacterial consortia AMQD4 in synthetic medium and raw gentamicin sewage.</title>
        <authorList>
            <person name="Chang H."/>
            <person name="Feng Y."/>
            <person name="Li Z."/>
            <person name="Xue J."/>
            <person name="Cheng D."/>
        </authorList>
    </citation>
    <scope>NUCLEOTIDE SEQUENCE [LARGE SCALE GENOMIC DNA]</scope>
    <source>
        <strain evidence="2 5">BZC3</strain>
    </source>
</reference>
<evidence type="ECO:0000313" key="7">
    <source>
        <dbReference type="Proteomes" id="UP000596117"/>
    </source>
</evidence>
<feature type="transmembrane region" description="Helical" evidence="1">
    <location>
        <begin position="41"/>
        <end position="67"/>
    </location>
</feature>
<accession>A0A1Z3LYK0</accession>
<evidence type="ECO:0000313" key="3">
    <source>
        <dbReference type="EMBL" id="QAT13834.1"/>
    </source>
</evidence>
<dbReference type="EMBL" id="CP035093">
    <property type="protein sequence ID" value="QAT13834.1"/>
    <property type="molecule type" value="Genomic_DNA"/>
</dbReference>
<dbReference type="KEGG" id="bdm:EQG53_05370"/>
<keyword evidence="1" id="KW-0812">Transmembrane</keyword>
<feature type="transmembrane region" description="Helical" evidence="1">
    <location>
        <begin position="119"/>
        <end position="144"/>
    </location>
</feature>
<keyword evidence="1" id="KW-1133">Transmembrane helix</keyword>
<feature type="transmembrane region" description="Helical" evidence="1">
    <location>
        <begin position="79"/>
        <end position="99"/>
    </location>
</feature>
<gene>
    <name evidence="2" type="ORF">CD943_10410</name>
    <name evidence="3" type="ORF">EQG53_05370</name>
    <name evidence="4" type="ORF">I6H83_17060</name>
</gene>
<dbReference type="RefSeq" id="WP_050796584.1">
    <property type="nucleotide sequence ID" value="NZ_BJNC01000010.1"/>
</dbReference>
<keyword evidence="1" id="KW-0472">Membrane</keyword>
<dbReference type="Proteomes" id="UP000197024">
    <property type="component" value="Chromosome"/>
</dbReference>
<name>A0A1Z3LYK0_BREDI</name>
<protein>
    <submittedName>
        <fullName evidence="2">Uncharacterized protein</fullName>
    </submittedName>
</protein>
<organism evidence="2 5">
    <name type="scientific">Brevundimonas diminuta</name>
    <name type="common">Pseudomonas diminuta</name>
    <dbReference type="NCBI Taxonomy" id="293"/>
    <lineage>
        <taxon>Bacteria</taxon>
        <taxon>Pseudomonadati</taxon>
        <taxon>Pseudomonadota</taxon>
        <taxon>Alphaproteobacteria</taxon>
        <taxon>Caulobacterales</taxon>
        <taxon>Caulobacteraceae</taxon>
        <taxon>Brevundimonas</taxon>
    </lineage>
</organism>
<dbReference type="AlphaFoldDB" id="A0A1Z3LYK0"/>
<feature type="transmembrane region" description="Helical" evidence="1">
    <location>
        <begin position="12"/>
        <end position="35"/>
    </location>
</feature>
<dbReference type="EMBL" id="CP021995">
    <property type="protein sequence ID" value="ASD27263.1"/>
    <property type="molecule type" value="Genomic_DNA"/>
</dbReference>
<sequence>MSSKSFKPLGVRGALLVFVVSLALGVLGGVLGVVLSDQPGVAGFAMTAAMLALVMAGTLLICIWWWRHLDEAAREAHKWSWFWGGMGGMAVGAVLLLVLSLRRDEILLPRWVGETPPDLLLSGMMAILLFQVAGYSLAWAWWWLGRR</sequence>
<dbReference type="GeneID" id="56578425"/>
<reference evidence="2 5" key="2">
    <citation type="submission" date="2017-06" db="EMBL/GenBank/DDBJ databases">
        <authorList>
            <person name="Kim H.J."/>
            <person name="Triplett B.A."/>
        </authorList>
    </citation>
    <scope>NUCLEOTIDE SEQUENCE [LARGE SCALE GENOMIC DNA]</scope>
    <source>
        <strain evidence="2 5">BZC3</strain>
    </source>
</reference>